<dbReference type="OrthoDB" id="296386at2759"/>
<dbReference type="InterPro" id="IPR007632">
    <property type="entry name" value="Anoctamin"/>
</dbReference>
<proteinExistence type="inferred from homology"/>
<evidence type="ECO:0000313" key="15">
    <source>
        <dbReference type="Proteomes" id="UP001152795"/>
    </source>
</evidence>
<dbReference type="Pfam" id="PF04547">
    <property type="entry name" value="Anoctamin"/>
    <property type="match status" value="1"/>
</dbReference>
<evidence type="ECO:0000256" key="2">
    <source>
        <dbReference type="ARBA" id="ARBA00004651"/>
    </source>
</evidence>
<sequence length="942" mass="109002">MNKKADTYNHSELSLLTNEHGSGNDISQVKDKIPKIDFILVYTDDTGNQEIDKGNQDIRDIYETNLKRRGLKLEPGAYYVNVYAQLPVLFQKAEDMNIPMPLKDNKSPDKPSDKNFFENLYEKYKHRDPFVVKNPNVKQQNLNATTTFTNANAAAFEPKNDKYFFDNAERSRMVRRILQLTSFTRDETPEDIEEHEDDTALEDGHGIEQLCHMGVYESYYPIHDGPLISRDNHKVLRDNHKVSHDDDMISRDDNVDNDRQILQKNWASFSMIFKYQPLDAIRDYFGVRVSFYFAWLGVYTAFLVPAAVVGFLCFLYALATMMSSEPLKEICDESNERLFYMCPQCDRHCSFYSLVSNCHYSRFAHLFDNGATVFFSVFMSIWATLFLEYWKRTEATLAFKWNVYDLLKEYEPLRPAFVCKVNNTKKNPVTEKLEPYLPRVTRVKRSLGALGVVCLMVLVVIGTVIGIVVYRASVLAALYAQSSHNVRENAKIMTSFTAAVINLIFIQILTCVYFKVAVLLTNWENPRTVTEYHNSFTLKMYVFEFVNTYSTLFYVAFFQTSLINGTPVKYNRIKGRRIEECHPAGCLIDVCIQLSVIMIGKQIWGLVIEFVYPCLCNWWKSTESPNHSALPKDYSLQEEPEFRIFYEYLDMVIQFGFVTMFVASFPLAPLFALVNNFVEIRADAINFVVNYRRRVAEQVKNIGIWFKILEIVTKISVVVNSFVIAFTTDFIPRWVYYYGYSPDGSMKGYVNNSLTYINISDLDQDTMPDDPYKNLNYTMPYCRFKGYLEPNKPYDVSKQFLYVMLCRLIFVIVFQYFVFLVKDTIAWLVPDIPSALQAKIARKMHVARMCFRKSAVEATQESTRESTLHKHSSRSSGPTHFDVPGGWSDWGNWTVCSVTCGEGLQLRFRSCTNPKPQFGGRDCKGAREDKQDCMETEHCPSM</sequence>
<evidence type="ECO:0000256" key="4">
    <source>
        <dbReference type="ARBA" id="ARBA00022475"/>
    </source>
</evidence>
<feature type="transmembrane region" description="Helical" evidence="11">
    <location>
        <begin position="800"/>
        <end position="821"/>
    </location>
</feature>
<dbReference type="GO" id="GO:0005254">
    <property type="term" value="F:chloride channel activity"/>
    <property type="evidence" value="ECO:0007669"/>
    <property type="project" value="TreeGrafter"/>
</dbReference>
<evidence type="ECO:0000256" key="10">
    <source>
        <dbReference type="ARBA" id="ARBA00023180"/>
    </source>
</evidence>
<dbReference type="PANTHER" id="PTHR12308:SF84">
    <property type="entry name" value="ANOCTAMIN"/>
    <property type="match status" value="1"/>
</dbReference>
<dbReference type="SUPFAM" id="SSF82895">
    <property type="entry name" value="TSP-1 type 1 repeat"/>
    <property type="match status" value="1"/>
</dbReference>
<dbReference type="AlphaFoldDB" id="A0A7D9INM4"/>
<dbReference type="PANTHER" id="PTHR12308">
    <property type="entry name" value="ANOCTAMIN"/>
    <property type="match status" value="1"/>
</dbReference>
<evidence type="ECO:0000259" key="13">
    <source>
        <dbReference type="Pfam" id="PF16178"/>
    </source>
</evidence>
<keyword evidence="8 11" id="KW-0472">Membrane</keyword>
<feature type="transmembrane region" description="Helical" evidence="11">
    <location>
        <begin position="651"/>
        <end position="674"/>
    </location>
</feature>
<dbReference type="InterPro" id="IPR049452">
    <property type="entry name" value="Anoctamin_TM"/>
</dbReference>
<feature type="domain" description="Anoctamin dimerisation" evidence="13">
    <location>
        <begin position="30"/>
        <end position="278"/>
    </location>
</feature>
<dbReference type="EMBL" id="CACRXK020007675">
    <property type="protein sequence ID" value="CAB4012899.1"/>
    <property type="molecule type" value="Genomic_DNA"/>
</dbReference>
<protein>
    <recommendedName>
        <fullName evidence="11">Anoctamin</fullName>
    </recommendedName>
</protein>
<feature type="transmembrane region" description="Helical" evidence="11">
    <location>
        <begin position="541"/>
        <end position="562"/>
    </location>
</feature>
<dbReference type="InterPro" id="IPR000884">
    <property type="entry name" value="TSP1_rpt"/>
</dbReference>
<name>A0A7D9INM4_PARCT</name>
<dbReference type="FunFam" id="2.20.100.10:FF:000007">
    <property type="entry name" value="Thrombospondin 1"/>
    <property type="match status" value="1"/>
</dbReference>
<evidence type="ECO:0000256" key="9">
    <source>
        <dbReference type="ARBA" id="ARBA00023157"/>
    </source>
</evidence>
<feature type="transmembrane region" description="Helical" evidence="11">
    <location>
        <begin position="492"/>
        <end position="520"/>
    </location>
</feature>
<dbReference type="GO" id="GO:0005886">
    <property type="term" value="C:plasma membrane"/>
    <property type="evidence" value="ECO:0007669"/>
    <property type="project" value="UniProtKB-SubCell"/>
</dbReference>
<dbReference type="InterPro" id="IPR032394">
    <property type="entry name" value="Anoct_dimer"/>
</dbReference>
<dbReference type="Proteomes" id="UP001152795">
    <property type="component" value="Unassembled WGS sequence"/>
</dbReference>
<keyword evidence="7 11" id="KW-1133">Transmembrane helix</keyword>
<dbReference type="Gene3D" id="2.20.100.10">
    <property type="entry name" value="Thrombospondin type-1 (TSP1) repeat"/>
    <property type="match status" value="1"/>
</dbReference>
<evidence type="ECO:0000256" key="5">
    <source>
        <dbReference type="ARBA" id="ARBA00022692"/>
    </source>
</evidence>
<evidence type="ECO:0000256" key="6">
    <source>
        <dbReference type="ARBA" id="ARBA00022737"/>
    </source>
</evidence>
<feature type="transmembrane region" description="Helical" evidence="11">
    <location>
        <begin position="447"/>
        <end position="472"/>
    </location>
</feature>
<dbReference type="Pfam" id="PF16178">
    <property type="entry name" value="Anoct_dimer"/>
    <property type="match status" value="1"/>
</dbReference>
<reference evidence="14" key="1">
    <citation type="submission" date="2020-04" db="EMBL/GenBank/DDBJ databases">
        <authorList>
            <person name="Alioto T."/>
            <person name="Alioto T."/>
            <person name="Gomez Garrido J."/>
        </authorList>
    </citation>
    <scope>NUCLEOTIDE SEQUENCE</scope>
    <source>
        <strain evidence="14">A484AB</strain>
    </source>
</reference>
<keyword evidence="6" id="KW-0677">Repeat</keyword>
<evidence type="ECO:0000256" key="1">
    <source>
        <dbReference type="ARBA" id="ARBA00004167"/>
    </source>
</evidence>
<dbReference type="PROSITE" id="PS50092">
    <property type="entry name" value="TSP1"/>
    <property type="match status" value="1"/>
</dbReference>
<keyword evidence="5 11" id="KW-0812">Transmembrane</keyword>
<evidence type="ECO:0000256" key="11">
    <source>
        <dbReference type="RuleBase" id="RU280814"/>
    </source>
</evidence>
<feature type="transmembrane region" description="Helical" evidence="11">
    <location>
        <begin position="371"/>
        <end position="390"/>
    </location>
</feature>
<evidence type="ECO:0000256" key="7">
    <source>
        <dbReference type="ARBA" id="ARBA00022989"/>
    </source>
</evidence>
<evidence type="ECO:0000313" key="14">
    <source>
        <dbReference type="EMBL" id="CAB4012899.1"/>
    </source>
</evidence>
<keyword evidence="9" id="KW-1015">Disulfide bond</keyword>
<comment type="caution">
    <text evidence="11">Lacks conserved residue(s) required for the propagation of feature annotation.</text>
</comment>
<dbReference type="GO" id="GO:0046983">
    <property type="term" value="F:protein dimerization activity"/>
    <property type="evidence" value="ECO:0007669"/>
    <property type="project" value="InterPro"/>
</dbReference>
<evidence type="ECO:0000259" key="12">
    <source>
        <dbReference type="Pfam" id="PF04547"/>
    </source>
</evidence>
<evidence type="ECO:0000256" key="3">
    <source>
        <dbReference type="ARBA" id="ARBA00009671"/>
    </source>
</evidence>
<keyword evidence="4" id="KW-1003">Cell membrane</keyword>
<feature type="domain" description="Anoctamin transmembrane" evidence="12">
    <location>
        <begin position="281"/>
        <end position="842"/>
    </location>
</feature>
<keyword evidence="15" id="KW-1185">Reference proteome</keyword>
<accession>A0A7D9INM4</accession>
<keyword evidence="10" id="KW-0325">Glycoprotein</keyword>
<comment type="caution">
    <text evidence="14">The sequence shown here is derived from an EMBL/GenBank/DDBJ whole genome shotgun (WGS) entry which is preliminary data.</text>
</comment>
<dbReference type="SMART" id="SM00209">
    <property type="entry name" value="TSP1"/>
    <property type="match status" value="1"/>
</dbReference>
<comment type="subcellular location">
    <subcellularLocation>
        <location evidence="2">Cell membrane</location>
        <topology evidence="2">Multi-pass membrane protein</topology>
    </subcellularLocation>
    <subcellularLocation>
        <location evidence="11">Membrane</location>
        <topology evidence="11">Multi-pass membrane protein</topology>
    </subcellularLocation>
    <subcellularLocation>
        <location evidence="1">Membrane</location>
        <topology evidence="1">Single-pass membrane protein</topology>
    </subcellularLocation>
</comment>
<dbReference type="Pfam" id="PF00090">
    <property type="entry name" value="TSP_1"/>
    <property type="match status" value="1"/>
</dbReference>
<gene>
    <name evidence="14" type="ORF">PACLA_8A008708</name>
</gene>
<feature type="transmembrane region" description="Helical" evidence="11">
    <location>
        <begin position="292"/>
        <end position="319"/>
    </location>
</feature>
<comment type="similarity">
    <text evidence="3 11">Belongs to the anoctamin family.</text>
</comment>
<organism evidence="14 15">
    <name type="scientific">Paramuricea clavata</name>
    <name type="common">Red gorgonian</name>
    <name type="synonym">Violescent sea-whip</name>
    <dbReference type="NCBI Taxonomy" id="317549"/>
    <lineage>
        <taxon>Eukaryota</taxon>
        <taxon>Metazoa</taxon>
        <taxon>Cnidaria</taxon>
        <taxon>Anthozoa</taxon>
        <taxon>Octocorallia</taxon>
        <taxon>Malacalcyonacea</taxon>
        <taxon>Plexauridae</taxon>
        <taxon>Paramuricea</taxon>
    </lineage>
</organism>
<dbReference type="InterPro" id="IPR036383">
    <property type="entry name" value="TSP1_rpt_sf"/>
</dbReference>
<evidence type="ECO:0000256" key="8">
    <source>
        <dbReference type="ARBA" id="ARBA00023136"/>
    </source>
</evidence>